<evidence type="ECO:0000313" key="2">
    <source>
        <dbReference type="Proteomes" id="UP001148737"/>
    </source>
</evidence>
<name>A0ACC1QZE4_9HYPO</name>
<keyword evidence="2" id="KW-1185">Reference proteome</keyword>
<reference evidence="1" key="1">
    <citation type="submission" date="2022-07" db="EMBL/GenBank/DDBJ databases">
        <title>Genome Sequence of Lecanicillium saksenae.</title>
        <authorList>
            <person name="Buettner E."/>
        </authorList>
    </citation>
    <scope>NUCLEOTIDE SEQUENCE</scope>
    <source>
        <strain evidence="1">VT-O1</strain>
    </source>
</reference>
<comment type="caution">
    <text evidence="1">The sequence shown here is derived from an EMBL/GenBank/DDBJ whole genome shotgun (WGS) entry which is preliminary data.</text>
</comment>
<accession>A0ACC1QZE4</accession>
<dbReference type="EMBL" id="JANAKD010000282">
    <property type="protein sequence ID" value="KAJ3495423.1"/>
    <property type="molecule type" value="Genomic_DNA"/>
</dbReference>
<organism evidence="1 2">
    <name type="scientific">Lecanicillium saksenae</name>
    <dbReference type="NCBI Taxonomy" id="468837"/>
    <lineage>
        <taxon>Eukaryota</taxon>
        <taxon>Fungi</taxon>
        <taxon>Dikarya</taxon>
        <taxon>Ascomycota</taxon>
        <taxon>Pezizomycotina</taxon>
        <taxon>Sordariomycetes</taxon>
        <taxon>Hypocreomycetidae</taxon>
        <taxon>Hypocreales</taxon>
        <taxon>Cordycipitaceae</taxon>
        <taxon>Lecanicillium</taxon>
    </lineage>
</organism>
<evidence type="ECO:0000313" key="1">
    <source>
        <dbReference type="EMBL" id="KAJ3495423.1"/>
    </source>
</evidence>
<proteinExistence type="predicted"/>
<sequence length="233" mass="25467">MSGGISQTGFDNAATMTNTSLAPAISDLGDSESANIPMRTFNMYYTTFRLSATIHMGDSSSLPLYFLESSVFTTSPSLYLRRGGKKSSPMVSFVKARWTSRQLILGLGDCTTGGNEGAQAWDTLSREKSNFRRSDYHVTVLSRDGSKGMRSLTWQKDKSKRFRTVYACLDENGQVVGRLRSGGMFNWKKAGEIDLAETLGESDTELLLAAAGGIWGVEAMNYQTWLSGGLGEK</sequence>
<gene>
    <name evidence="1" type="ORF">NLG97_g3406</name>
</gene>
<protein>
    <submittedName>
        <fullName evidence="1">Uncharacterized protein</fullName>
    </submittedName>
</protein>
<dbReference type="Proteomes" id="UP001148737">
    <property type="component" value="Unassembled WGS sequence"/>
</dbReference>